<keyword evidence="1" id="KW-0812">Transmembrane</keyword>
<feature type="transmembrane region" description="Helical" evidence="1">
    <location>
        <begin position="37"/>
        <end position="55"/>
    </location>
</feature>
<dbReference type="EMBL" id="WNKX01000007">
    <property type="protein sequence ID" value="MTW11225.1"/>
    <property type="molecule type" value="Genomic_DNA"/>
</dbReference>
<dbReference type="AlphaFoldDB" id="A0A6L6QG50"/>
<name>A0A6L6QG50_9BURK</name>
<evidence type="ECO:0000256" key="1">
    <source>
        <dbReference type="SAM" id="Phobius"/>
    </source>
</evidence>
<reference evidence="2 3" key="1">
    <citation type="submission" date="2019-11" db="EMBL/GenBank/DDBJ databases">
        <title>Type strains purchased from KCTC, JCM and DSMZ.</title>
        <authorList>
            <person name="Lu H."/>
        </authorList>
    </citation>
    <scope>NUCLEOTIDE SEQUENCE [LARGE SCALE GENOMIC DNA]</scope>
    <source>
        <strain evidence="2 3">JCM 31587</strain>
    </source>
</reference>
<accession>A0A6L6QG50</accession>
<keyword evidence="1" id="KW-1133">Transmembrane helix</keyword>
<gene>
    <name evidence="2" type="ORF">GM658_11540</name>
</gene>
<comment type="caution">
    <text evidence="2">The sequence shown here is derived from an EMBL/GenBank/DDBJ whole genome shotgun (WGS) entry which is preliminary data.</text>
</comment>
<feature type="transmembrane region" description="Helical" evidence="1">
    <location>
        <begin position="76"/>
        <end position="93"/>
    </location>
</feature>
<sequence>MKFSKSKWFIYTLLVGLIPILIRLLVWFVVTTNQVEPISAIELVTFGLVIHASVINEAEHLPAKDHEWKSALNGQAITFITLYGALYALAAFGDKVDGAVEADAIEEIAISLSSMSILLAIMNLHHFSTRSKR</sequence>
<evidence type="ECO:0000313" key="3">
    <source>
        <dbReference type="Proteomes" id="UP000472320"/>
    </source>
</evidence>
<feature type="transmembrane region" description="Helical" evidence="1">
    <location>
        <begin position="9"/>
        <end position="31"/>
    </location>
</feature>
<keyword evidence="3" id="KW-1185">Reference proteome</keyword>
<feature type="transmembrane region" description="Helical" evidence="1">
    <location>
        <begin position="108"/>
        <end position="127"/>
    </location>
</feature>
<organism evidence="2 3">
    <name type="scientific">Massilia eburnea</name>
    <dbReference type="NCBI Taxonomy" id="1776165"/>
    <lineage>
        <taxon>Bacteria</taxon>
        <taxon>Pseudomonadati</taxon>
        <taxon>Pseudomonadota</taxon>
        <taxon>Betaproteobacteria</taxon>
        <taxon>Burkholderiales</taxon>
        <taxon>Oxalobacteraceae</taxon>
        <taxon>Telluria group</taxon>
        <taxon>Massilia</taxon>
    </lineage>
</organism>
<dbReference type="OrthoDB" id="964917at2"/>
<proteinExistence type="predicted"/>
<keyword evidence="1" id="KW-0472">Membrane</keyword>
<evidence type="ECO:0000313" key="2">
    <source>
        <dbReference type="EMBL" id="MTW11225.1"/>
    </source>
</evidence>
<protein>
    <submittedName>
        <fullName evidence="2">Uncharacterized protein</fullName>
    </submittedName>
</protein>
<dbReference type="Proteomes" id="UP000472320">
    <property type="component" value="Unassembled WGS sequence"/>
</dbReference>